<evidence type="ECO:0000259" key="3">
    <source>
        <dbReference type="Pfam" id="PF13579"/>
    </source>
</evidence>
<keyword evidence="5" id="KW-1185">Reference proteome</keyword>
<dbReference type="Gene3D" id="3.40.50.2000">
    <property type="entry name" value="Glycogen Phosphorylase B"/>
    <property type="match status" value="2"/>
</dbReference>
<dbReference type="Proteomes" id="UP001589793">
    <property type="component" value="Unassembled WGS sequence"/>
</dbReference>
<keyword evidence="2 4" id="KW-0808">Transferase</keyword>
<dbReference type="GO" id="GO:0016757">
    <property type="term" value="F:glycosyltransferase activity"/>
    <property type="evidence" value="ECO:0007669"/>
    <property type="project" value="UniProtKB-KW"/>
</dbReference>
<gene>
    <name evidence="4" type="ORF">ACFFF6_17265</name>
</gene>
<evidence type="ECO:0000313" key="5">
    <source>
        <dbReference type="Proteomes" id="UP001589793"/>
    </source>
</evidence>
<dbReference type="EC" id="2.4.-.-" evidence="4"/>
<dbReference type="RefSeq" id="WP_376982735.1">
    <property type="nucleotide sequence ID" value="NZ_JBHLSV010000028.1"/>
</dbReference>
<feature type="domain" description="Glycosyltransferase subfamily 4-like N-terminal" evidence="3">
    <location>
        <begin position="206"/>
        <end position="385"/>
    </location>
</feature>
<accession>A0ABV6RFB8</accession>
<proteinExistence type="predicted"/>
<dbReference type="Pfam" id="PF13579">
    <property type="entry name" value="Glyco_trans_4_4"/>
    <property type="match status" value="1"/>
</dbReference>
<dbReference type="PANTHER" id="PTHR12526">
    <property type="entry name" value="GLYCOSYLTRANSFERASE"/>
    <property type="match status" value="1"/>
</dbReference>
<keyword evidence="1 4" id="KW-0328">Glycosyltransferase</keyword>
<dbReference type="EMBL" id="JBHLSV010000028">
    <property type="protein sequence ID" value="MFC0675701.1"/>
    <property type="molecule type" value="Genomic_DNA"/>
</dbReference>
<comment type="caution">
    <text evidence="4">The sequence shown here is derived from an EMBL/GenBank/DDBJ whole genome shotgun (WGS) entry which is preliminary data.</text>
</comment>
<reference evidence="4 5" key="1">
    <citation type="submission" date="2024-09" db="EMBL/GenBank/DDBJ databases">
        <authorList>
            <person name="Sun Q."/>
            <person name="Mori K."/>
        </authorList>
    </citation>
    <scope>NUCLEOTIDE SEQUENCE [LARGE SCALE GENOMIC DNA]</scope>
    <source>
        <strain evidence="4 5">CICC 10874</strain>
    </source>
</reference>
<dbReference type="SUPFAM" id="SSF53756">
    <property type="entry name" value="UDP-Glycosyltransferase/glycogen phosphorylase"/>
    <property type="match status" value="1"/>
</dbReference>
<evidence type="ECO:0000256" key="2">
    <source>
        <dbReference type="ARBA" id="ARBA00022679"/>
    </source>
</evidence>
<dbReference type="Pfam" id="PF13692">
    <property type="entry name" value="Glyco_trans_1_4"/>
    <property type="match status" value="1"/>
</dbReference>
<evidence type="ECO:0000256" key="1">
    <source>
        <dbReference type="ARBA" id="ARBA00022676"/>
    </source>
</evidence>
<organism evidence="4 5">
    <name type="scientific">Brachybacterium hainanense</name>
    <dbReference type="NCBI Taxonomy" id="1541174"/>
    <lineage>
        <taxon>Bacteria</taxon>
        <taxon>Bacillati</taxon>
        <taxon>Actinomycetota</taxon>
        <taxon>Actinomycetes</taxon>
        <taxon>Micrococcales</taxon>
        <taxon>Dermabacteraceae</taxon>
        <taxon>Brachybacterium</taxon>
    </lineage>
</organism>
<protein>
    <submittedName>
        <fullName evidence="4">Glycosyltransferase</fullName>
        <ecNumber evidence="4">2.4.-.-</ecNumber>
    </submittedName>
</protein>
<evidence type="ECO:0000313" key="4">
    <source>
        <dbReference type="EMBL" id="MFC0675701.1"/>
    </source>
</evidence>
<name>A0ABV6RFB8_9MICO</name>
<dbReference type="InterPro" id="IPR028098">
    <property type="entry name" value="Glyco_trans_4-like_N"/>
</dbReference>
<sequence length="620" mass="66952">MTPDLLPGALHSNRRRRVGELIRNGRLLLEAATQHAIDDPTLLLLQASRRLPMGPRLLAGRALERIAPVSPGLSALGSLMIGRTDRAEEVLVPALTRRPSRLAGEVAIQLGRPDLLGASSPAPTRARAAFAQGDVDGAIGILENAGRGESRYARRLRSERDLLTHRYRVSVPGEAPAARTVPPPRPDEPLRVLHLLTNSLPHTQSGYSLRTHRILLAMRDAGIESVALTRTGYPVMVGLPLAADEDLVDGIRYVRTLPPRLPQTQEERVQAEIARALELVAEFRPHVLHTTTNYLNAHVARTVSEVTGIPWIFEVRGLMEETWVASQRTERARETAAASQKHALIVAAETELAREADGLVTLSATMADALCARGIDRDRIVLVPNAVDQGLLQDGMSPAQAREEIGLVDIPGFGADAMLVGAVSALVDYEGFDVLMRAVALVVRDPATPAEVRDRIRMVLAGDGVSRPGLLELADELGIADRVLLPGRVPRDHARRWVEALDVVVVPRLDVAVARAVTPQKPVEAMALGRPLIVSDLPALRETVRDGTGSLAGELVGAGDPVQLAQTLVRLLADPGRRAALGRQGRESASRRSWPTLVGRYDAVYRAVATVDMEETTSGE</sequence>